<gene>
    <name evidence="1" type="ordered locus">RALTA_A0826</name>
</gene>
<proteinExistence type="predicted"/>
<dbReference type="KEGG" id="cti:RALTA_A0826"/>
<name>B3R3G3_CUPTR</name>
<keyword evidence="2" id="KW-1185">Reference proteome</keyword>
<dbReference type="HOGENOM" id="CLU_2952674_0_0_4"/>
<dbReference type="AlphaFoldDB" id="B3R3G3"/>
<reference evidence="1 2" key="1">
    <citation type="journal article" date="2008" name="Genome Res.">
        <title>Genome sequence of the beta-rhizobium Cupriavidus taiwanensis and comparative genomics of rhizobia.</title>
        <authorList>
            <person name="Amadou C."/>
            <person name="Pascal G."/>
            <person name="Mangenot S."/>
            <person name="Glew M."/>
            <person name="Bontemps C."/>
            <person name="Capela D."/>
            <person name="Carrere S."/>
            <person name="Cruveiller S."/>
            <person name="Dossat C."/>
            <person name="Lajus A."/>
            <person name="Marchetti M."/>
            <person name="Poinsot V."/>
            <person name="Rouy Z."/>
            <person name="Servin B."/>
            <person name="Saad M."/>
            <person name="Schenowitz C."/>
            <person name="Barbe V."/>
            <person name="Batut J."/>
            <person name="Medigue C."/>
            <person name="Masson-Boivin C."/>
        </authorList>
    </citation>
    <scope>NUCLEOTIDE SEQUENCE [LARGE SCALE GENOMIC DNA]</scope>
    <source>
        <strain evidence="2">DSM 17343 / BCRC 17206 / CCUG 44338 / CIP 107171 / LMG 19424 / R1</strain>
    </source>
</reference>
<accession>B3R3G3</accession>
<evidence type="ECO:0000313" key="1">
    <source>
        <dbReference type="EMBL" id="CAQ68798.1"/>
    </source>
</evidence>
<protein>
    <submittedName>
        <fullName evidence="1">Uncharacterized protein</fullName>
    </submittedName>
</protein>
<dbReference type="Proteomes" id="UP000001692">
    <property type="component" value="Chromosome 1"/>
</dbReference>
<dbReference type="EMBL" id="CU633749">
    <property type="protein sequence ID" value="CAQ68798.1"/>
    <property type="molecule type" value="Genomic_DNA"/>
</dbReference>
<organism evidence="1 2">
    <name type="scientific">Cupriavidus taiwanensis (strain DSM 17343 / BCRC 17206 / CCUG 44338 / CIP 107171 / LMG 19424 / R1)</name>
    <name type="common">Ralstonia taiwanensis (strain LMG 19424)</name>
    <dbReference type="NCBI Taxonomy" id="977880"/>
    <lineage>
        <taxon>Bacteria</taxon>
        <taxon>Pseudomonadati</taxon>
        <taxon>Pseudomonadota</taxon>
        <taxon>Betaproteobacteria</taxon>
        <taxon>Burkholderiales</taxon>
        <taxon>Burkholderiaceae</taxon>
        <taxon>Cupriavidus</taxon>
    </lineage>
</organism>
<sequence length="59" mass="6293">MQTDYGIANQQPCTRLVFNSPAHCEAHPISGPVTMGGPLNPACQVLLTKGDGARFQHSE</sequence>
<evidence type="ECO:0000313" key="2">
    <source>
        <dbReference type="Proteomes" id="UP000001692"/>
    </source>
</evidence>